<keyword evidence="2" id="KW-0472">Membrane</keyword>
<name>A0A9P4IME7_9PEZI</name>
<sequence>MGSLFHRSGLHRNNIYLYVLLVTLIIVIYLQDSSNIKKQYDEVWRTWESSTLSPSPSGPDLHNNPGERRDVSPFKNTVAYIRLNSDAHPERIPLLMQYEPFFHTIHISHPNNVVDSGEQYFLNITHDNYWSFWTGYQGVANLMASILNSSSEGPIEATHDGHSGPEGFVGDRHVQNITGVWFMHFDAWVDPMKFFDMDFTRIWVLDSASMGVGDGAPYYVCMKDKSRYPQWHWLQTPEDNEGRMWKALRAIANGIEGYDVGSPEYCTGWSDMYYIPRQYFGDFIALSRYFTEAEVFHEMATPTIFNIIDRRRRKTPWRSVIYRLSDCWGSCCFDVSIPEDVEWRRCGHRLNYATSMHIAEAHFKRLDEELKLVRAAEGTVYEK</sequence>
<keyword evidence="4" id="KW-1185">Reference proteome</keyword>
<feature type="transmembrane region" description="Helical" evidence="2">
    <location>
        <begin position="15"/>
        <end position="31"/>
    </location>
</feature>
<keyword evidence="2" id="KW-0812">Transmembrane</keyword>
<dbReference type="OrthoDB" id="408493at2759"/>
<evidence type="ECO:0000256" key="2">
    <source>
        <dbReference type="SAM" id="Phobius"/>
    </source>
</evidence>
<dbReference type="AlphaFoldDB" id="A0A9P4IME7"/>
<organism evidence="3 4">
    <name type="scientific">Rhizodiscina lignyota</name>
    <dbReference type="NCBI Taxonomy" id="1504668"/>
    <lineage>
        <taxon>Eukaryota</taxon>
        <taxon>Fungi</taxon>
        <taxon>Dikarya</taxon>
        <taxon>Ascomycota</taxon>
        <taxon>Pezizomycotina</taxon>
        <taxon>Dothideomycetes</taxon>
        <taxon>Pleosporomycetidae</taxon>
        <taxon>Aulographales</taxon>
        <taxon>Rhizodiscinaceae</taxon>
        <taxon>Rhizodiscina</taxon>
    </lineage>
</organism>
<protein>
    <submittedName>
        <fullName evidence="3">Uncharacterized protein</fullName>
    </submittedName>
</protein>
<accession>A0A9P4IME7</accession>
<dbReference type="EMBL" id="ML978124">
    <property type="protein sequence ID" value="KAF2101117.1"/>
    <property type="molecule type" value="Genomic_DNA"/>
</dbReference>
<reference evidence="3" key="1">
    <citation type="journal article" date="2020" name="Stud. Mycol.">
        <title>101 Dothideomycetes genomes: a test case for predicting lifestyles and emergence of pathogens.</title>
        <authorList>
            <person name="Haridas S."/>
            <person name="Albert R."/>
            <person name="Binder M."/>
            <person name="Bloem J."/>
            <person name="Labutti K."/>
            <person name="Salamov A."/>
            <person name="Andreopoulos B."/>
            <person name="Baker S."/>
            <person name="Barry K."/>
            <person name="Bills G."/>
            <person name="Bluhm B."/>
            <person name="Cannon C."/>
            <person name="Castanera R."/>
            <person name="Culley D."/>
            <person name="Daum C."/>
            <person name="Ezra D."/>
            <person name="Gonzalez J."/>
            <person name="Henrissat B."/>
            <person name="Kuo A."/>
            <person name="Liang C."/>
            <person name="Lipzen A."/>
            <person name="Lutzoni F."/>
            <person name="Magnuson J."/>
            <person name="Mondo S."/>
            <person name="Nolan M."/>
            <person name="Ohm R."/>
            <person name="Pangilinan J."/>
            <person name="Park H.-J."/>
            <person name="Ramirez L."/>
            <person name="Alfaro M."/>
            <person name="Sun H."/>
            <person name="Tritt A."/>
            <person name="Yoshinaga Y."/>
            <person name="Zwiers L.-H."/>
            <person name="Turgeon B."/>
            <person name="Goodwin S."/>
            <person name="Spatafora J."/>
            <person name="Crous P."/>
            <person name="Grigoriev I."/>
        </authorList>
    </citation>
    <scope>NUCLEOTIDE SEQUENCE</scope>
    <source>
        <strain evidence="3">CBS 133067</strain>
    </source>
</reference>
<keyword evidence="2" id="KW-1133">Transmembrane helix</keyword>
<evidence type="ECO:0000313" key="4">
    <source>
        <dbReference type="Proteomes" id="UP000799772"/>
    </source>
</evidence>
<comment type="caution">
    <text evidence="3">The sequence shown here is derived from an EMBL/GenBank/DDBJ whole genome shotgun (WGS) entry which is preliminary data.</text>
</comment>
<feature type="region of interest" description="Disordered" evidence="1">
    <location>
        <begin position="49"/>
        <end position="70"/>
    </location>
</feature>
<evidence type="ECO:0000313" key="3">
    <source>
        <dbReference type="EMBL" id="KAF2101117.1"/>
    </source>
</evidence>
<gene>
    <name evidence="3" type="ORF">NA57DRAFT_74705</name>
</gene>
<proteinExistence type="predicted"/>
<evidence type="ECO:0000256" key="1">
    <source>
        <dbReference type="SAM" id="MobiDB-lite"/>
    </source>
</evidence>
<dbReference type="Proteomes" id="UP000799772">
    <property type="component" value="Unassembled WGS sequence"/>
</dbReference>